<feature type="transmembrane region" description="Helical" evidence="1">
    <location>
        <begin position="324"/>
        <end position="342"/>
    </location>
</feature>
<feature type="transmembrane region" description="Helical" evidence="1">
    <location>
        <begin position="16"/>
        <end position="34"/>
    </location>
</feature>
<reference evidence="3 4" key="1">
    <citation type="submission" date="2023-04" db="EMBL/GenBank/DDBJ databases">
        <title>Fusibacter bizertensis strain WBS, isolated from littoral bottom sediments of the Arctic seas - biochemical and genomic analysis.</title>
        <authorList>
            <person name="Brioukhanov A.L."/>
        </authorList>
    </citation>
    <scope>NUCLEOTIDE SEQUENCE [LARGE SCALE GENOMIC DNA]</scope>
    <source>
        <strain evidence="3 4">WBS</strain>
    </source>
</reference>
<evidence type="ECO:0000259" key="2">
    <source>
        <dbReference type="Pfam" id="PF02517"/>
    </source>
</evidence>
<feature type="domain" description="CAAX prenyl protease 2/Lysostaphin resistance protein A-like" evidence="2">
    <location>
        <begin position="125"/>
        <end position="211"/>
    </location>
</feature>
<keyword evidence="3" id="KW-0378">Hydrolase</keyword>
<accession>A0ABT6NAX9</accession>
<dbReference type="PANTHER" id="PTHR43592:SF15">
    <property type="entry name" value="CAAX AMINO TERMINAL PROTEASE FAMILY PROTEIN"/>
    <property type="match status" value="1"/>
</dbReference>
<feature type="transmembrane region" description="Helical" evidence="1">
    <location>
        <begin position="83"/>
        <end position="105"/>
    </location>
</feature>
<keyword evidence="3" id="KW-0645">Protease</keyword>
<keyword evidence="1" id="KW-1133">Transmembrane helix</keyword>
<dbReference type="RefSeq" id="WP_281093402.1">
    <property type="nucleotide sequence ID" value="NZ_JARYZI010000003.1"/>
</dbReference>
<dbReference type="EMBL" id="JARYZI010000003">
    <property type="protein sequence ID" value="MDH8677581.1"/>
    <property type="molecule type" value="Genomic_DNA"/>
</dbReference>
<comment type="caution">
    <text evidence="3">The sequence shown here is derived from an EMBL/GenBank/DDBJ whole genome shotgun (WGS) entry which is preliminary data.</text>
</comment>
<dbReference type="GO" id="GO:0008237">
    <property type="term" value="F:metallopeptidase activity"/>
    <property type="evidence" value="ECO:0007669"/>
    <property type="project" value="UniProtKB-KW"/>
</dbReference>
<name>A0ABT6NAX9_9FIRM</name>
<feature type="transmembrane region" description="Helical" evidence="1">
    <location>
        <begin position="40"/>
        <end position="62"/>
    </location>
</feature>
<dbReference type="PANTHER" id="PTHR43592">
    <property type="entry name" value="CAAX AMINO TERMINAL PROTEASE"/>
    <property type="match status" value="1"/>
</dbReference>
<evidence type="ECO:0000313" key="4">
    <source>
        <dbReference type="Proteomes" id="UP001158045"/>
    </source>
</evidence>
<keyword evidence="3" id="KW-0482">Metalloprotease</keyword>
<keyword evidence="1" id="KW-0812">Transmembrane</keyword>
<gene>
    <name evidence="3" type="ORF">QE109_05455</name>
</gene>
<sequence>MSESKIRQRVFSIKEANIFFILLALLFLTVGAYVQSRELISGLLITEFGLMAIPILLYAFITKKDVKKVFRFKSIPFSAVLKIIILAALLLPTVAVANLITIFFIELFGDSIVSVIPTASNSAEFALLFAVIAGSAGICEEIFFRGAILNAYESKLGRKWGAIFSGLLFGIFHFNPQNFLGPIILGIMFSYLVQLTGSIFSGMIAHMTNNGIAVTMGFITNLSSSSGVIPQESNELIFNTPSVILGVMVFYVLIGAVCIIGIKGLLKSLRTQFPRLEMTNGIVDDVDRSGDQSNYLENINLEKNSDRYGPLWENKPLNINPIELLPIVLAMMMYGLVIYLAYF</sequence>
<feature type="transmembrane region" description="Helical" evidence="1">
    <location>
        <begin position="212"/>
        <end position="231"/>
    </location>
</feature>
<feature type="transmembrane region" description="Helical" evidence="1">
    <location>
        <begin position="243"/>
        <end position="266"/>
    </location>
</feature>
<protein>
    <submittedName>
        <fullName evidence="3">CPBP family intramembrane metalloprotease</fullName>
        <ecNumber evidence="3">3.4.-.-</ecNumber>
    </submittedName>
</protein>
<feature type="transmembrane region" description="Helical" evidence="1">
    <location>
        <begin position="125"/>
        <end position="144"/>
    </location>
</feature>
<proteinExistence type="predicted"/>
<dbReference type="Proteomes" id="UP001158045">
    <property type="component" value="Unassembled WGS sequence"/>
</dbReference>
<evidence type="ECO:0000256" key="1">
    <source>
        <dbReference type="SAM" id="Phobius"/>
    </source>
</evidence>
<dbReference type="Pfam" id="PF02517">
    <property type="entry name" value="Rce1-like"/>
    <property type="match status" value="1"/>
</dbReference>
<evidence type="ECO:0000313" key="3">
    <source>
        <dbReference type="EMBL" id="MDH8677581.1"/>
    </source>
</evidence>
<keyword evidence="1" id="KW-0472">Membrane</keyword>
<organism evidence="3 4">
    <name type="scientific">Fusibacter bizertensis</name>
    <dbReference type="NCBI Taxonomy" id="1488331"/>
    <lineage>
        <taxon>Bacteria</taxon>
        <taxon>Bacillati</taxon>
        <taxon>Bacillota</taxon>
        <taxon>Clostridia</taxon>
        <taxon>Eubacteriales</taxon>
        <taxon>Eubacteriales Family XII. Incertae Sedis</taxon>
        <taxon>Fusibacter</taxon>
    </lineage>
</organism>
<dbReference type="InterPro" id="IPR003675">
    <property type="entry name" value="Rce1/LyrA-like_dom"/>
</dbReference>
<keyword evidence="4" id="KW-1185">Reference proteome</keyword>
<feature type="transmembrane region" description="Helical" evidence="1">
    <location>
        <begin position="156"/>
        <end position="174"/>
    </location>
</feature>
<feature type="transmembrane region" description="Helical" evidence="1">
    <location>
        <begin position="180"/>
        <end position="200"/>
    </location>
</feature>
<dbReference type="EC" id="3.4.-.-" evidence="3"/>